<name>A0A1M6RCN9_9FIRM</name>
<dbReference type="Proteomes" id="UP000243547">
    <property type="component" value="Unassembled WGS sequence"/>
</dbReference>
<dbReference type="GO" id="GO:0055085">
    <property type="term" value="P:transmembrane transport"/>
    <property type="evidence" value="ECO:0007669"/>
    <property type="project" value="InterPro"/>
</dbReference>
<accession>A0A1M6RCN9</accession>
<evidence type="ECO:0000256" key="1">
    <source>
        <dbReference type="ARBA" id="ARBA00022729"/>
    </source>
</evidence>
<dbReference type="InterPro" id="IPR038404">
    <property type="entry name" value="TRAP_DctP_sf"/>
</dbReference>
<organism evidence="2 3">
    <name type="scientific">Anaerobranca californiensis DSM 14826</name>
    <dbReference type="NCBI Taxonomy" id="1120989"/>
    <lineage>
        <taxon>Bacteria</taxon>
        <taxon>Bacillati</taxon>
        <taxon>Bacillota</taxon>
        <taxon>Clostridia</taxon>
        <taxon>Eubacteriales</taxon>
        <taxon>Proteinivoracaceae</taxon>
        <taxon>Anaerobranca</taxon>
    </lineage>
</organism>
<keyword evidence="3" id="KW-1185">Reference proteome</keyword>
<dbReference type="Gene3D" id="3.40.190.170">
    <property type="entry name" value="Bacterial extracellular solute-binding protein, family 7"/>
    <property type="match status" value="1"/>
</dbReference>
<proteinExistence type="predicted"/>
<dbReference type="OrthoDB" id="9815946at2"/>
<dbReference type="RefSeq" id="WP_072908427.1">
    <property type="nucleotide sequence ID" value="NZ_FRAI01000029.1"/>
</dbReference>
<protein>
    <submittedName>
        <fullName evidence="2">TRAP-type C4-dicarboxylate transport system, substrate-binding protein</fullName>
    </submittedName>
</protein>
<dbReference type="CDD" id="cd13669">
    <property type="entry name" value="PBP2_TRAP_TM0322_like"/>
    <property type="match status" value="1"/>
</dbReference>
<keyword evidence="1" id="KW-0732">Signal</keyword>
<sequence>MSKGFKLLSLTLILLLLTFSIVGCGQKESEKGGEDDFKIVLRLSHVFNPAEQLTKSMDWVAERIYERTNGAVEIQTFPQGQLAVYKDGVEQVVRGANFISVEDPTYIGDYVPDFVALVGPFLYDSYDEYVEMVRTELVQDMIKRAEEKGIKILALDYIFGFRNVISDKVITTPDDMKGLKIRTPASQLFVDTFNSLGAIVTPLPWGETLSALQQGVVDAIEGSEFTNIGNKVYEIKKNVAVTQHFLGTCGVYISTKVWDTIPEKYQKIIEEEFEKGAAEMINILKSNHSNVVKELESYGVKFNEVDKESFRQATKHIYETFPGLTPGIYDQLQEELKVIRERLN</sequence>
<dbReference type="AlphaFoldDB" id="A0A1M6RCN9"/>
<dbReference type="PANTHER" id="PTHR33376:SF3">
    <property type="entry name" value="C4-DICARBOXYLATE-BINDING PROTEIN"/>
    <property type="match status" value="1"/>
</dbReference>
<gene>
    <name evidence="2" type="ORF">SAMN02745227_02003</name>
</gene>
<dbReference type="NCBIfam" id="NF037995">
    <property type="entry name" value="TRAP_S1"/>
    <property type="match status" value="1"/>
</dbReference>
<reference evidence="3" key="1">
    <citation type="submission" date="2016-11" db="EMBL/GenBank/DDBJ databases">
        <authorList>
            <person name="Varghese N."/>
            <person name="Submissions S."/>
        </authorList>
    </citation>
    <scope>NUCLEOTIDE SEQUENCE [LARGE SCALE GENOMIC DNA]</scope>
    <source>
        <strain evidence="3">DSM 14826</strain>
    </source>
</reference>
<dbReference type="EMBL" id="FRAI01000029">
    <property type="protein sequence ID" value="SHK30255.1"/>
    <property type="molecule type" value="Genomic_DNA"/>
</dbReference>
<dbReference type="Pfam" id="PF03480">
    <property type="entry name" value="DctP"/>
    <property type="match status" value="1"/>
</dbReference>
<dbReference type="STRING" id="1120989.SAMN02745227_02003"/>
<evidence type="ECO:0000313" key="3">
    <source>
        <dbReference type="Proteomes" id="UP000243547"/>
    </source>
</evidence>
<dbReference type="InterPro" id="IPR018389">
    <property type="entry name" value="DctP_fam"/>
</dbReference>
<dbReference type="PROSITE" id="PS51257">
    <property type="entry name" value="PROKAR_LIPOPROTEIN"/>
    <property type="match status" value="1"/>
</dbReference>
<dbReference type="PANTHER" id="PTHR33376">
    <property type="match status" value="1"/>
</dbReference>
<evidence type="ECO:0000313" key="2">
    <source>
        <dbReference type="EMBL" id="SHK30255.1"/>
    </source>
</evidence>